<comment type="catalytic activity">
    <reaction evidence="15">
        <text>N(4)-(alpha-D-Man-(1-&gt;2)-alpha-D-Man-(1-&gt;2)-alpha-D-Man-(1-&gt;3)-[alpha-D-Man-(1-&gt;3)-[alpha-D-Man-(1-&gt;2)-alpha-D-Man-(1-&gt;6)]-alpha-D-Man-(1-&gt;6)]-beta-D-Man-(1-&gt;4)-beta-D-GlcNAc-(1-&gt;4)-beta-D-GlcNAc)-L-asparaginyl-[protein] (N-glucan mannose isomer 8A1,2,3B1,3) + 3 H2O = N(4)-(alpha-D-Man-(1-&gt;3)-[alpha-D-Man-(1-&gt;3)-[alpha-D-Man-(1-&gt;6)]-alpha-D-Man-(1-&gt;6)]-beta-D-Man-(1-&gt;4)-beta-D-GlcNAc-(1-&gt;4)-beta-D-GlcNAc)-L-asparaginyl-[protein] (N-glucan mannose isomer 5A1,2) + 3 beta-D-mannose</text>
        <dbReference type="Rhea" id="RHEA:56028"/>
        <dbReference type="Rhea" id="RHEA-COMP:14358"/>
        <dbReference type="Rhea" id="RHEA-COMP:14367"/>
        <dbReference type="ChEBI" id="CHEBI:15377"/>
        <dbReference type="ChEBI" id="CHEBI:28563"/>
        <dbReference type="ChEBI" id="CHEBI:59087"/>
        <dbReference type="ChEBI" id="CHEBI:60628"/>
        <dbReference type="EC" id="3.2.1.113"/>
    </reaction>
</comment>
<dbReference type="PANTHER" id="PTHR11742">
    <property type="entry name" value="MANNOSYL-OLIGOSACCHARIDE ALPHA-1,2-MANNOSIDASE-RELATED"/>
    <property type="match status" value="1"/>
</dbReference>
<feature type="active site" description="Proton donor" evidence="18">
    <location>
        <position position="276"/>
    </location>
</feature>
<dbReference type="InterPro" id="IPR001382">
    <property type="entry name" value="Glyco_hydro_47"/>
</dbReference>
<keyword evidence="11" id="KW-1133">Transmembrane helix</keyword>
<dbReference type="GO" id="GO:0010498">
    <property type="term" value="P:proteasomal protein catabolic process"/>
    <property type="evidence" value="ECO:0007669"/>
    <property type="project" value="UniProtKB-ARBA"/>
</dbReference>
<feature type="compositionally biased region" description="Basic and acidic residues" evidence="22">
    <location>
        <begin position="110"/>
        <end position="129"/>
    </location>
</feature>
<gene>
    <name evidence="23" type="ORF">LSH36_651g02037</name>
</gene>
<feature type="disulfide bond" evidence="20">
    <location>
        <begin position="487"/>
        <end position="516"/>
    </location>
</feature>
<keyword evidence="12" id="KW-0472">Membrane</keyword>
<keyword evidence="13 20" id="KW-1015">Disulfide bond</keyword>
<evidence type="ECO:0000256" key="13">
    <source>
        <dbReference type="ARBA" id="ARBA00023157"/>
    </source>
</evidence>
<keyword evidence="24" id="KW-1185">Reference proteome</keyword>
<evidence type="ECO:0000256" key="19">
    <source>
        <dbReference type="PIRSR" id="PIRSR601382-2"/>
    </source>
</evidence>
<dbReference type="Gene3D" id="1.50.10.10">
    <property type="match status" value="1"/>
</dbReference>
<evidence type="ECO:0000256" key="6">
    <source>
        <dbReference type="ARBA" id="ARBA00022723"/>
    </source>
</evidence>
<evidence type="ECO:0000313" key="23">
    <source>
        <dbReference type="EMBL" id="KAK2145865.1"/>
    </source>
</evidence>
<name>A0AAD9J593_9ANNE</name>
<dbReference type="GO" id="GO:0005509">
    <property type="term" value="F:calcium ion binding"/>
    <property type="evidence" value="ECO:0007669"/>
    <property type="project" value="InterPro"/>
</dbReference>
<evidence type="ECO:0000256" key="8">
    <source>
        <dbReference type="ARBA" id="ARBA00022824"/>
    </source>
</evidence>
<comment type="subcellular location">
    <subcellularLocation>
        <location evidence="2">Endoplasmic reticulum membrane</location>
        <topology evidence="2">Single-pass type II membrane protein</topology>
    </subcellularLocation>
</comment>
<feature type="compositionally biased region" description="Basic and acidic residues" evidence="22">
    <location>
        <begin position="137"/>
        <end position="147"/>
    </location>
</feature>
<evidence type="ECO:0000256" key="18">
    <source>
        <dbReference type="PIRSR" id="PIRSR601382-1"/>
    </source>
</evidence>
<keyword evidence="10" id="KW-0735">Signal-anchor</keyword>
<dbReference type="AlphaFoldDB" id="A0AAD9J593"/>
<evidence type="ECO:0000256" key="22">
    <source>
        <dbReference type="SAM" id="MobiDB-lite"/>
    </source>
</evidence>
<evidence type="ECO:0000256" key="5">
    <source>
        <dbReference type="ARBA" id="ARBA00022692"/>
    </source>
</evidence>
<comment type="cofactor">
    <cofactor evidence="1 19">
        <name>Ca(2+)</name>
        <dbReference type="ChEBI" id="CHEBI:29108"/>
    </cofactor>
</comment>
<evidence type="ECO:0000256" key="9">
    <source>
        <dbReference type="ARBA" id="ARBA00022837"/>
    </source>
</evidence>
<dbReference type="Proteomes" id="UP001208570">
    <property type="component" value="Unassembled WGS sequence"/>
</dbReference>
<feature type="binding site" evidence="19">
    <location>
        <position position="646"/>
    </location>
    <ligand>
        <name>Ca(2+)</name>
        <dbReference type="ChEBI" id="CHEBI:29108"/>
    </ligand>
</feature>
<comment type="function">
    <text evidence="17">Involved in glycoprotein quality control targeting of misfolded glycoproteins for degradation. It primarily trims a single alpha-1,2-linked mannose residue from Man(9)GlcNAc(2) to produce Man(8)GlcNAc(2), but at high enzyme concentrations, as found in the ER quality control compartment (ERQC), it further trims the carbohydrates to Man(5-6)GlcNAc(2).</text>
</comment>
<comment type="catalytic activity">
    <reaction evidence="16">
        <text>N(4)-(alpha-D-Man-(1-&gt;2)-alpha-D-Man-(1-&gt;2)-alpha-D-Man-(1-&gt;3)-[alpha-D-Man-(1-&gt;2)-alpha-D-Man-(1-&gt;3)-[alpha-D-Man-(1-&gt;2)-alpha-D-Man-(1-&gt;6)]-alpha-D-Man-(1-&gt;6)]-beta-D-Man-(1-&gt;4)-beta-D-GlcNAc-(1-&gt;4)-beta-D-GlcNAc)-L-asparaginyl-[protein] (N-glucan mannose isomer 9A1,2,3B1,2,3) + 4 H2O = N(4)-(alpha-D-Man-(1-&gt;3)-[alpha-D-Man-(1-&gt;3)-[alpha-D-Man-(1-&gt;6)]-alpha-D-Man-(1-&gt;6)]-beta-D-Man-(1-&gt;4)-beta-D-GlcNAc-(1-&gt;4)-beta-D-GlcNAc)-L-asparaginyl-[protein] (N-glucan mannose isomer 5A1,2) + 4 beta-D-mannose</text>
        <dbReference type="Rhea" id="RHEA:56008"/>
        <dbReference type="Rhea" id="RHEA-COMP:14356"/>
        <dbReference type="Rhea" id="RHEA-COMP:14367"/>
        <dbReference type="ChEBI" id="CHEBI:15377"/>
        <dbReference type="ChEBI" id="CHEBI:28563"/>
        <dbReference type="ChEBI" id="CHEBI:59087"/>
        <dbReference type="ChEBI" id="CHEBI:139493"/>
        <dbReference type="EC" id="3.2.1.113"/>
    </reaction>
</comment>
<evidence type="ECO:0000256" key="10">
    <source>
        <dbReference type="ARBA" id="ARBA00022968"/>
    </source>
</evidence>
<evidence type="ECO:0000256" key="21">
    <source>
        <dbReference type="RuleBase" id="RU361193"/>
    </source>
</evidence>
<keyword evidence="7 21" id="KW-0378">Hydrolase</keyword>
<dbReference type="GO" id="GO:0004571">
    <property type="term" value="F:mannosyl-oligosaccharide 1,2-alpha-mannosidase activity"/>
    <property type="evidence" value="ECO:0007669"/>
    <property type="project" value="UniProtKB-EC"/>
</dbReference>
<comment type="similarity">
    <text evidence="4 21">Belongs to the glycosyl hydrolase 47 family.</text>
</comment>
<dbReference type="InterPro" id="IPR036026">
    <property type="entry name" value="Seven-hairpin_glycosidases"/>
</dbReference>
<feature type="active site" description="Proton donor" evidence="18">
    <location>
        <position position="530"/>
    </location>
</feature>
<keyword evidence="8" id="KW-0256">Endoplasmic reticulum</keyword>
<comment type="caution">
    <text evidence="23">The sequence shown here is derived from an EMBL/GenBank/DDBJ whole genome shotgun (WGS) entry which is preliminary data.</text>
</comment>
<dbReference type="GO" id="GO:0005975">
    <property type="term" value="P:carbohydrate metabolic process"/>
    <property type="evidence" value="ECO:0007669"/>
    <property type="project" value="InterPro"/>
</dbReference>
<evidence type="ECO:0000256" key="4">
    <source>
        <dbReference type="ARBA" id="ARBA00007658"/>
    </source>
</evidence>
<evidence type="ECO:0000256" key="14">
    <source>
        <dbReference type="ARBA" id="ARBA00023295"/>
    </source>
</evidence>
<organism evidence="23 24">
    <name type="scientific">Paralvinella palmiformis</name>
    <dbReference type="NCBI Taxonomy" id="53620"/>
    <lineage>
        <taxon>Eukaryota</taxon>
        <taxon>Metazoa</taxon>
        <taxon>Spiralia</taxon>
        <taxon>Lophotrochozoa</taxon>
        <taxon>Annelida</taxon>
        <taxon>Polychaeta</taxon>
        <taxon>Sedentaria</taxon>
        <taxon>Canalipalpata</taxon>
        <taxon>Terebellida</taxon>
        <taxon>Terebelliformia</taxon>
        <taxon>Alvinellidae</taxon>
        <taxon>Paralvinella</taxon>
    </lineage>
</organism>
<feature type="active site" evidence="18">
    <location>
        <position position="422"/>
    </location>
</feature>
<dbReference type="Pfam" id="PF01532">
    <property type="entry name" value="Glyco_hydro_47"/>
    <property type="match status" value="1"/>
</dbReference>
<proteinExistence type="inferred from homology"/>
<dbReference type="PRINTS" id="PR00747">
    <property type="entry name" value="GLYHDRLASE47"/>
</dbReference>
<dbReference type="InterPro" id="IPR012341">
    <property type="entry name" value="6hp_glycosidase-like_sf"/>
</dbReference>
<keyword evidence="6 19" id="KW-0479">Metal-binding</keyword>
<evidence type="ECO:0000256" key="1">
    <source>
        <dbReference type="ARBA" id="ARBA00001913"/>
    </source>
</evidence>
<evidence type="ECO:0000256" key="16">
    <source>
        <dbReference type="ARBA" id="ARBA00048605"/>
    </source>
</evidence>
<evidence type="ECO:0000313" key="24">
    <source>
        <dbReference type="Proteomes" id="UP001208570"/>
    </source>
</evidence>
<keyword evidence="14 21" id="KW-0326">Glycosidase</keyword>
<evidence type="ECO:0000256" key="2">
    <source>
        <dbReference type="ARBA" id="ARBA00004648"/>
    </source>
</evidence>
<keyword evidence="5" id="KW-0812">Transmembrane</keyword>
<evidence type="ECO:0000256" key="20">
    <source>
        <dbReference type="PIRSR" id="PIRSR601382-3"/>
    </source>
</evidence>
<dbReference type="PANTHER" id="PTHR11742:SF55">
    <property type="entry name" value="ENDOPLASMIC RETICULUM MANNOSYL-OLIGOSACCHARIDE 1,2-ALPHA-MANNOSIDASE"/>
    <property type="match status" value="1"/>
</dbReference>
<dbReference type="EMBL" id="JAODUP010000651">
    <property type="protein sequence ID" value="KAK2145865.1"/>
    <property type="molecule type" value="Genomic_DNA"/>
</dbReference>
<dbReference type="GO" id="GO:0034976">
    <property type="term" value="P:response to endoplasmic reticulum stress"/>
    <property type="evidence" value="ECO:0007669"/>
    <property type="project" value="UniProtKB-ARBA"/>
</dbReference>
<dbReference type="EC" id="3.2.1.-" evidence="21"/>
<feature type="active site" evidence="18">
    <location>
        <position position="558"/>
    </location>
</feature>
<evidence type="ECO:0000256" key="11">
    <source>
        <dbReference type="ARBA" id="ARBA00022989"/>
    </source>
</evidence>
<keyword evidence="9 19" id="KW-0106">Calcium</keyword>
<comment type="pathway">
    <text evidence="3">Protein modification; protein glycosylation.</text>
</comment>
<accession>A0AAD9J593</accession>
<dbReference type="FunFam" id="1.50.10.10:FF:000010">
    <property type="entry name" value="alpha-1,2-Mannosidase"/>
    <property type="match status" value="1"/>
</dbReference>
<sequence length="657" mass="74303">MFPDTDVAKIGSGPGAGKIGSPDAQDVVYFVFGLYWNRLSSLQRSLLCMTILFGTLAGVYFLPNLYHSYKSIEELDNLSQNVDRHNDNPVVAPLGPERDKKYSNKVAPELGDHGEGRNEFGKKRTDFPFKRGPPALVDRKQRNDGKIDAGGSLHPPVKRQSDKVHLKFEGQLDDFSSSVVRVLHCKPPGCEVNEKQQAVIGAFRHSWSAYKKYAWGHDQLKPLSKSYEEWFGVGLTLLDALDTMYIMNLQDEFSEAREWIEKSLTFDISRDVNLFECTIRVLGGLLSAYHLSQDSLFLTKAKDVADRMMPAFNTNSGVPFSDVNLKTGKAHAPRWGPDSSTSEVTTIQLEFRDLSHVTGDPKYKISMVLSRLISLRPQDAVDAVTQHIHKQPKKDGLVPIFINASTGRFRASSTITMGARGDSYYEYLLKMWIQSGKTDLLIKQDYIDAIEGMKKHLLRESEPSKLLYVGELLGSQTFSPKMDHLVCYLGGTLVLGAQNGLPADHMEIGKRLTNTCVEMYLRMPTGLSPEIVYFNTMEGGKEDIIVKPADTHNLERPETVESLFYLYRITGDPIYREWGWRIFQSFEKYTRLPEGYSSINNVQSPTSPGFRNKMESFWLGETLKYFFLLFSDDPDLIPLDKYVFNTEAHPLPIFSDD</sequence>
<evidence type="ECO:0000256" key="7">
    <source>
        <dbReference type="ARBA" id="ARBA00022801"/>
    </source>
</evidence>
<dbReference type="InterPro" id="IPR050749">
    <property type="entry name" value="Glycosyl_Hydrolase_47"/>
</dbReference>
<evidence type="ECO:0000256" key="15">
    <source>
        <dbReference type="ARBA" id="ARBA00047669"/>
    </source>
</evidence>
<feature type="region of interest" description="Disordered" evidence="22">
    <location>
        <begin position="91"/>
        <end position="160"/>
    </location>
</feature>
<dbReference type="GO" id="GO:0005789">
    <property type="term" value="C:endoplasmic reticulum membrane"/>
    <property type="evidence" value="ECO:0007669"/>
    <property type="project" value="UniProtKB-SubCell"/>
</dbReference>
<dbReference type="SUPFAM" id="SSF48225">
    <property type="entry name" value="Seven-hairpin glycosidases"/>
    <property type="match status" value="1"/>
</dbReference>
<protein>
    <recommendedName>
        <fullName evidence="21">alpha-1,2-Mannosidase</fullName>
        <ecNumber evidence="21">3.2.1.-</ecNumber>
    </recommendedName>
</protein>
<evidence type="ECO:0000256" key="3">
    <source>
        <dbReference type="ARBA" id="ARBA00004922"/>
    </source>
</evidence>
<evidence type="ECO:0000256" key="12">
    <source>
        <dbReference type="ARBA" id="ARBA00023136"/>
    </source>
</evidence>
<reference evidence="23" key="1">
    <citation type="journal article" date="2023" name="Mol. Biol. Evol.">
        <title>Third-Generation Sequencing Reveals the Adaptive Role of the Epigenome in Three Deep-Sea Polychaetes.</title>
        <authorList>
            <person name="Perez M."/>
            <person name="Aroh O."/>
            <person name="Sun Y."/>
            <person name="Lan Y."/>
            <person name="Juniper S.K."/>
            <person name="Young C.R."/>
            <person name="Angers B."/>
            <person name="Qian P.Y."/>
        </authorList>
    </citation>
    <scope>NUCLEOTIDE SEQUENCE</scope>
    <source>
        <strain evidence="23">P08H-3</strain>
    </source>
</reference>
<evidence type="ECO:0000256" key="17">
    <source>
        <dbReference type="ARBA" id="ARBA00053655"/>
    </source>
</evidence>